<dbReference type="Pfam" id="PF08840">
    <property type="entry name" value="BAAT_C"/>
    <property type="match status" value="1"/>
</dbReference>
<dbReference type="InterPro" id="IPR014940">
    <property type="entry name" value="BAAT_C"/>
</dbReference>
<dbReference type="Gene3D" id="3.40.50.1820">
    <property type="entry name" value="alpha/beta hydrolase"/>
    <property type="match status" value="1"/>
</dbReference>
<protein>
    <recommendedName>
        <fullName evidence="6">Bile acid-CoA:amino acid N-acyltransferase</fullName>
    </recommendedName>
</protein>
<dbReference type="Pfam" id="PF04775">
    <property type="entry name" value="Bile_Hydr_Trans"/>
    <property type="match status" value="1"/>
</dbReference>
<evidence type="ECO:0000313" key="5">
    <source>
        <dbReference type="Proteomes" id="UP001162483"/>
    </source>
</evidence>
<comment type="similarity">
    <text evidence="1">Belongs to the C/M/P thioester hydrolase family.</text>
</comment>
<comment type="caution">
    <text evidence="4">The sequence shown here is derived from an EMBL/GenBank/DDBJ whole genome shotgun (WGS) entry which is preliminary data.</text>
</comment>
<gene>
    <name evidence="4" type="ORF">SPARVUS_LOCUS13929741</name>
</gene>
<dbReference type="InterPro" id="IPR042490">
    <property type="entry name" value="Thio_Ohase/BAAT_N"/>
</dbReference>
<proteinExistence type="inferred from homology"/>
<dbReference type="Gene3D" id="2.60.40.2240">
    <property type="entry name" value="Acyl-CoA thioester hydrolase/BAAT N-terminal domain"/>
    <property type="match status" value="1"/>
</dbReference>
<dbReference type="Proteomes" id="UP001162483">
    <property type="component" value="Unassembled WGS sequence"/>
</dbReference>
<evidence type="ECO:0008006" key="6">
    <source>
        <dbReference type="Google" id="ProtNLM"/>
    </source>
</evidence>
<sequence>MKDDRGEMFYSRAFYISDDKGIVDLQQSPATGGDFHGLHPMGLFWSLKSVTPHLRLIKRDVMGSPFEIHLELYGQLELYTKPESSPEATACLKRWYVAPEVQRLQVREGRLRGALFIPPGDGPFQGVIDLFGGNGGLTEFRSSLLASRGFATLALAFFAYEDLPKTLNSLDLKYFEEAAQFLSSHPKVCKSGVGVIGVSKGAEMALAMASYFPQIAAAVCINGPTVITGNAVSYGDLILPGIPYQTERMLFTPSEAYEMSRLYGDPTKPENQACVLPLEKAKGPILFLVGEKDQNHDSLHFARMSLARAKKCGKMDVYMKSYPGAGHLIEPPCSPFCPASKLSSTQISIMWGGELVPHCQAQEISWPIIQDFLRRNIPRSKKNKL</sequence>
<organism evidence="4 5">
    <name type="scientific">Staurois parvus</name>
    <dbReference type="NCBI Taxonomy" id="386267"/>
    <lineage>
        <taxon>Eukaryota</taxon>
        <taxon>Metazoa</taxon>
        <taxon>Chordata</taxon>
        <taxon>Craniata</taxon>
        <taxon>Vertebrata</taxon>
        <taxon>Euteleostomi</taxon>
        <taxon>Amphibia</taxon>
        <taxon>Batrachia</taxon>
        <taxon>Anura</taxon>
        <taxon>Neobatrachia</taxon>
        <taxon>Ranoidea</taxon>
        <taxon>Ranidae</taxon>
        <taxon>Staurois</taxon>
    </lineage>
</organism>
<dbReference type="InterPro" id="IPR016662">
    <property type="entry name" value="Acyl-CoA_thioEstase_long-chain"/>
</dbReference>
<dbReference type="InterPro" id="IPR006862">
    <property type="entry name" value="Thio_Ohase/aa_AcTrfase"/>
</dbReference>
<accession>A0ABN9GII7</accession>
<evidence type="ECO:0000256" key="1">
    <source>
        <dbReference type="ARBA" id="ARBA00006538"/>
    </source>
</evidence>
<dbReference type="InterPro" id="IPR029058">
    <property type="entry name" value="AB_hydrolase_fold"/>
</dbReference>
<name>A0ABN9GII7_9NEOB</name>
<dbReference type="PIRSF" id="PIRSF016521">
    <property type="entry name" value="Acyl-CoA_hydro"/>
    <property type="match status" value="1"/>
</dbReference>
<dbReference type="SUPFAM" id="SSF53474">
    <property type="entry name" value="alpha/beta-Hydrolases"/>
    <property type="match status" value="1"/>
</dbReference>
<dbReference type="PANTHER" id="PTHR10824">
    <property type="entry name" value="ACYL-COENZYME A THIOESTERASE-RELATED"/>
    <property type="match status" value="1"/>
</dbReference>
<feature type="domain" description="Acyl-CoA thioester hydrolase/bile acid-CoA amino acid N-acetyltransferase" evidence="2">
    <location>
        <begin position="1"/>
        <end position="108"/>
    </location>
</feature>
<dbReference type="PANTHER" id="PTHR10824:SF37">
    <property type="entry name" value="ACYL-COENZYME A AMINO ACID N-ACYLTRANSFERASE 1 ISOFORM X1"/>
    <property type="match status" value="1"/>
</dbReference>
<evidence type="ECO:0000259" key="2">
    <source>
        <dbReference type="Pfam" id="PF04775"/>
    </source>
</evidence>
<dbReference type="EMBL" id="CATNWA010018434">
    <property type="protein sequence ID" value="CAI9607338.1"/>
    <property type="molecule type" value="Genomic_DNA"/>
</dbReference>
<evidence type="ECO:0000313" key="4">
    <source>
        <dbReference type="EMBL" id="CAI9607338.1"/>
    </source>
</evidence>
<keyword evidence="5" id="KW-1185">Reference proteome</keyword>
<reference evidence="4" key="1">
    <citation type="submission" date="2023-05" db="EMBL/GenBank/DDBJ databases">
        <authorList>
            <person name="Stuckert A."/>
        </authorList>
    </citation>
    <scope>NUCLEOTIDE SEQUENCE</scope>
</reference>
<evidence type="ECO:0000259" key="3">
    <source>
        <dbReference type="Pfam" id="PF08840"/>
    </source>
</evidence>
<feature type="domain" description="BAAT/Acyl-CoA thioester hydrolase C-terminal" evidence="3">
    <location>
        <begin position="171"/>
        <end position="376"/>
    </location>
</feature>